<keyword evidence="2" id="KW-1185">Reference proteome</keyword>
<sequence>MAYANFAPRLLSPVLHHYTKVETVERVWITLGFGPPIDQKSTVVSKQVIVDAFHKLVTYLGTNKSENDAIAFILKKYIPTVDIASKDVIDIVCGDSKMMLKSSAILLD</sequence>
<reference evidence="1" key="1">
    <citation type="submission" date="2022-10" db="EMBL/GenBank/DDBJ databases">
        <title>Whole genome sequencing of three plant growth promoting bacteria isolated from Vachellia tortilis subsp. raddiana in Morocco.</title>
        <authorList>
            <person name="Hnini M."/>
            <person name="Zouagui R."/>
            <person name="Zouagui H."/>
            <person name="Chemao Elfihri M.-W."/>
            <person name="Ibrahimi A."/>
            <person name="Sbabou L."/>
            <person name="Aurag J."/>
        </authorList>
    </citation>
    <scope>NUCLEOTIDE SEQUENCE</scope>
    <source>
        <strain evidence="1">LMR678</strain>
    </source>
</reference>
<protein>
    <submittedName>
        <fullName evidence="1">Uncharacterized protein</fullName>
    </submittedName>
</protein>
<dbReference type="EMBL" id="JAPVOI010000001">
    <property type="protein sequence ID" value="MCZ4088584.1"/>
    <property type="molecule type" value="Genomic_DNA"/>
</dbReference>
<dbReference type="RefSeq" id="WP_269274493.1">
    <property type="nucleotide sequence ID" value="NZ_JAPVOI010000001.1"/>
</dbReference>
<evidence type="ECO:0000313" key="1">
    <source>
        <dbReference type="EMBL" id="MCZ4088584.1"/>
    </source>
</evidence>
<proteinExistence type="predicted"/>
<name>A0ABT4K9L1_9HYPH</name>
<evidence type="ECO:0000313" key="2">
    <source>
        <dbReference type="Proteomes" id="UP001079430"/>
    </source>
</evidence>
<gene>
    <name evidence="1" type="ORF">O3W52_00045</name>
</gene>
<accession>A0ABT4K9L1</accession>
<organism evidence="1 2">
    <name type="scientific">Sinorhizobium psoraleae</name>
    <dbReference type="NCBI Taxonomy" id="520838"/>
    <lineage>
        <taxon>Bacteria</taxon>
        <taxon>Pseudomonadati</taxon>
        <taxon>Pseudomonadota</taxon>
        <taxon>Alphaproteobacteria</taxon>
        <taxon>Hyphomicrobiales</taxon>
        <taxon>Rhizobiaceae</taxon>
        <taxon>Sinorhizobium/Ensifer group</taxon>
        <taxon>Sinorhizobium</taxon>
    </lineage>
</organism>
<comment type="caution">
    <text evidence="1">The sequence shown here is derived from an EMBL/GenBank/DDBJ whole genome shotgun (WGS) entry which is preliminary data.</text>
</comment>
<dbReference type="Proteomes" id="UP001079430">
    <property type="component" value="Unassembled WGS sequence"/>
</dbReference>